<accession>A0ABM1DP09</accession>
<dbReference type="InterPro" id="IPR047921">
    <property type="entry name" value="LACTB2-like_MBL-fold"/>
</dbReference>
<dbReference type="InterPro" id="IPR001279">
    <property type="entry name" value="Metallo-B-lactamas"/>
</dbReference>
<name>A0ABM1DP09_PRICU</name>
<dbReference type="PANTHER" id="PTHR23131:SF0">
    <property type="entry name" value="ENDORIBONUCLEASE LACTB2"/>
    <property type="match status" value="1"/>
</dbReference>
<evidence type="ECO:0000256" key="1">
    <source>
        <dbReference type="ARBA" id="ARBA00006759"/>
    </source>
</evidence>
<dbReference type="Proteomes" id="UP000695022">
    <property type="component" value="Unplaced"/>
</dbReference>
<dbReference type="Pfam" id="PF00753">
    <property type="entry name" value="Lactamase_B"/>
    <property type="match status" value="1"/>
</dbReference>
<dbReference type="SMART" id="SM00849">
    <property type="entry name" value="Lactamase_B"/>
    <property type="match status" value="1"/>
</dbReference>
<evidence type="ECO:0000313" key="7">
    <source>
        <dbReference type="RefSeq" id="XP_014661680.1"/>
    </source>
</evidence>
<evidence type="ECO:0000256" key="2">
    <source>
        <dbReference type="ARBA" id="ARBA00022723"/>
    </source>
</evidence>
<protein>
    <submittedName>
        <fullName evidence="7">Beta-lactamase-like protein 2 isoform X1</fullName>
    </submittedName>
</protein>
<keyword evidence="3" id="KW-0378">Hydrolase</keyword>
<dbReference type="InterPro" id="IPR036388">
    <property type="entry name" value="WH-like_DNA-bd_sf"/>
</dbReference>
<evidence type="ECO:0000256" key="4">
    <source>
        <dbReference type="ARBA" id="ARBA00022833"/>
    </source>
</evidence>
<evidence type="ECO:0000256" key="3">
    <source>
        <dbReference type="ARBA" id="ARBA00022801"/>
    </source>
</evidence>
<sequence length="289" mass="32176">MQHLTLTAIPAIEKLSNNVIRVLGCNPGPKTLLGTNTYLIGNGKRRILLDTGVGGIQDYISNLQNVLKDNKIAIQEIVISHWHPDHIGGIVEVAELLKESVRISKYPRQARDDEEIGGGLKYSFLKDKAIISTEGATLRAVFTPGHSDDHLVYVLEEENAVFSGDCILGEGTSVFEDLYDYMRSLNVIKGLNPDIIYPGHGPVIRNPMPKIEEYIKHRLLRESQIYDTLKQSSSPLTAMQIVKKIYVDTPVVLHKAAEGNVLLHIGKLVKDNKIDKSVDSEDVYWQAKS</sequence>
<dbReference type="InterPro" id="IPR041516">
    <property type="entry name" value="LACTB2_WH"/>
</dbReference>
<proteinExistence type="inferred from homology"/>
<reference evidence="7" key="1">
    <citation type="submission" date="2025-08" db="UniProtKB">
        <authorList>
            <consortium name="RefSeq"/>
        </authorList>
    </citation>
    <scope>IDENTIFICATION</scope>
</reference>
<gene>
    <name evidence="7" type="primary">LOC106804838</name>
</gene>
<organism evidence="6 7">
    <name type="scientific">Priapulus caudatus</name>
    <name type="common">Priapulid worm</name>
    <dbReference type="NCBI Taxonomy" id="37621"/>
    <lineage>
        <taxon>Eukaryota</taxon>
        <taxon>Metazoa</taxon>
        <taxon>Ecdysozoa</taxon>
        <taxon>Scalidophora</taxon>
        <taxon>Priapulida</taxon>
        <taxon>Priapulimorpha</taxon>
        <taxon>Priapulimorphida</taxon>
        <taxon>Priapulidae</taxon>
        <taxon>Priapulus</taxon>
    </lineage>
</organism>
<feature type="domain" description="Metallo-beta-lactamase" evidence="5">
    <location>
        <begin position="34"/>
        <end position="200"/>
    </location>
</feature>
<dbReference type="GeneID" id="106804838"/>
<dbReference type="Gene3D" id="1.10.10.10">
    <property type="entry name" value="Winged helix-like DNA-binding domain superfamily/Winged helix DNA-binding domain"/>
    <property type="match status" value="1"/>
</dbReference>
<keyword evidence="4" id="KW-0862">Zinc</keyword>
<dbReference type="CDD" id="cd07722">
    <property type="entry name" value="LACTB2-like_MBL-fold"/>
    <property type="match status" value="1"/>
</dbReference>
<dbReference type="InterPro" id="IPR036866">
    <property type="entry name" value="RibonucZ/Hydroxyglut_hydro"/>
</dbReference>
<comment type="similarity">
    <text evidence="1">Belongs to the metallo-beta-lactamase superfamily. Glyoxalase II family.</text>
</comment>
<keyword evidence="6" id="KW-1185">Reference proteome</keyword>
<evidence type="ECO:0000313" key="6">
    <source>
        <dbReference type="Proteomes" id="UP000695022"/>
    </source>
</evidence>
<dbReference type="Gene3D" id="3.60.15.10">
    <property type="entry name" value="Ribonuclease Z/Hydroxyacylglutathione hydrolase-like"/>
    <property type="match status" value="1"/>
</dbReference>
<dbReference type="SUPFAM" id="SSF56281">
    <property type="entry name" value="Metallo-hydrolase/oxidoreductase"/>
    <property type="match status" value="1"/>
</dbReference>
<dbReference type="Pfam" id="PF17778">
    <property type="entry name" value="WHD_BLACT"/>
    <property type="match status" value="1"/>
</dbReference>
<dbReference type="PANTHER" id="PTHR23131">
    <property type="entry name" value="ENDORIBONUCLEASE LACTB2"/>
    <property type="match status" value="1"/>
</dbReference>
<dbReference type="RefSeq" id="XP_014661680.1">
    <property type="nucleotide sequence ID" value="XM_014806194.1"/>
</dbReference>
<evidence type="ECO:0000259" key="5">
    <source>
        <dbReference type="SMART" id="SM00849"/>
    </source>
</evidence>
<keyword evidence="2" id="KW-0479">Metal-binding</keyword>
<dbReference type="InterPro" id="IPR050662">
    <property type="entry name" value="Sec-metab_biosynth-thioest"/>
</dbReference>